<dbReference type="Pfam" id="PF00561">
    <property type="entry name" value="Abhydrolase_1"/>
    <property type="match status" value="1"/>
</dbReference>
<dbReference type="OrthoDB" id="190201at2759"/>
<evidence type="ECO:0000259" key="3">
    <source>
        <dbReference type="Pfam" id="PF00561"/>
    </source>
</evidence>
<gene>
    <name evidence="4" type="ORF">PHLGIDRAFT_78449</name>
</gene>
<dbReference type="PIRSF" id="PIRSF005539">
    <property type="entry name" value="Pept_S33_TRI_F1"/>
    <property type="match status" value="1"/>
</dbReference>
<dbReference type="InterPro" id="IPR005945">
    <property type="entry name" value="Pro_imino_pep"/>
</dbReference>
<protein>
    <recommendedName>
        <fullName evidence="3">AB hydrolase-1 domain-containing protein</fullName>
    </recommendedName>
</protein>
<dbReference type="STRING" id="745531.A0A0C3PCM7"/>
<evidence type="ECO:0000256" key="1">
    <source>
        <dbReference type="ARBA" id="ARBA00010088"/>
    </source>
</evidence>
<feature type="domain" description="AB hydrolase-1" evidence="3">
    <location>
        <begin position="38"/>
        <end position="292"/>
    </location>
</feature>
<keyword evidence="2" id="KW-0378">Hydrolase</keyword>
<sequence>MSVTPKELEIPFSPAGVDKPCVTYCKVFGDLSNHTKRPLVVVHGGPGMCHDYLLPIADLAAGGTPVVFYDQLGGGRSTHLPERNGDTAFWTETLFMDEFDNLVRHLEIEKDFDVLGQSWGGMLMSRYAATRQPAGLHRLVIANSPISMELWIEAANELRGQLPQDVQDTLTKHEEAGTTESPEYQTAMLAFYAQFVCRVTPMPADFMTCFKFIEEDPTVYFTMNGPSEFHITGSLKTWSMLDDAAKIAVPTLLINGFYDEARDSTVAPWFERIPHVRWVTLPQSSHMPQFEEREKYMQIVSTFLHSH</sequence>
<organism evidence="4 5">
    <name type="scientific">Phlebiopsis gigantea (strain 11061_1 CR5-6)</name>
    <name type="common">White-rot fungus</name>
    <name type="synonym">Peniophora gigantea</name>
    <dbReference type="NCBI Taxonomy" id="745531"/>
    <lineage>
        <taxon>Eukaryota</taxon>
        <taxon>Fungi</taxon>
        <taxon>Dikarya</taxon>
        <taxon>Basidiomycota</taxon>
        <taxon>Agaricomycotina</taxon>
        <taxon>Agaricomycetes</taxon>
        <taxon>Polyporales</taxon>
        <taxon>Phanerochaetaceae</taxon>
        <taxon>Phlebiopsis</taxon>
    </lineage>
</organism>
<dbReference type="InterPro" id="IPR029058">
    <property type="entry name" value="AB_hydrolase_fold"/>
</dbReference>
<comment type="similarity">
    <text evidence="1">Belongs to the peptidase S33 family.</text>
</comment>
<evidence type="ECO:0000256" key="2">
    <source>
        <dbReference type="ARBA" id="ARBA00022801"/>
    </source>
</evidence>
<accession>A0A0C3PCM7</accession>
<dbReference type="InterPro" id="IPR050228">
    <property type="entry name" value="Carboxylesterase_BioH"/>
</dbReference>
<evidence type="ECO:0000313" key="5">
    <source>
        <dbReference type="Proteomes" id="UP000053257"/>
    </source>
</evidence>
<dbReference type="GO" id="GO:0006508">
    <property type="term" value="P:proteolysis"/>
    <property type="evidence" value="ECO:0007669"/>
    <property type="project" value="InterPro"/>
</dbReference>
<dbReference type="Proteomes" id="UP000053257">
    <property type="component" value="Unassembled WGS sequence"/>
</dbReference>
<dbReference type="EMBL" id="KN840647">
    <property type="protein sequence ID" value="KIP02883.1"/>
    <property type="molecule type" value="Genomic_DNA"/>
</dbReference>
<dbReference type="HOGENOM" id="CLU_020336_15_1_1"/>
<dbReference type="InterPro" id="IPR000073">
    <property type="entry name" value="AB_hydrolase_1"/>
</dbReference>
<dbReference type="PANTHER" id="PTHR43194">
    <property type="entry name" value="HYDROLASE ALPHA/BETA FOLD FAMILY"/>
    <property type="match status" value="1"/>
</dbReference>
<dbReference type="InterPro" id="IPR002410">
    <property type="entry name" value="Peptidase_S33"/>
</dbReference>
<dbReference type="NCBIfam" id="TIGR01250">
    <property type="entry name" value="pro_imino_pep_2"/>
    <property type="match status" value="1"/>
</dbReference>
<dbReference type="GO" id="GO:0008233">
    <property type="term" value="F:peptidase activity"/>
    <property type="evidence" value="ECO:0007669"/>
    <property type="project" value="InterPro"/>
</dbReference>
<dbReference type="PRINTS" id="PR00793">
    <property type="entry name" value="PROAMNOPTASE"/>
</dbReference>
<proteinExistence type="inferred from homology"/>
<evidence type="ECO:0000313" key="4">
    <source>
        <dbReference type="EMBL" id="KIP02883.1"/>
    </source>
</evidence>
<dbReference type="AlphaFoldDB" id="A0A0C3PCM7"/>
<keyword evidence="5" id="KW-1185">Reference proteome</keyword>
<dbReference type="Gene3D" id="3.40.50.1820">
    <property type="entry name" value="alpha/beta hydrolase"/>
    <property type="match status" value="1"/>
</dbReference>
<name>A0A0C3PCM7_PHLG1</name>
<reference evidence="4 5" key="1">
    <citation type="journal article" date="2014" name="PLoS Genet.">
        <title>Analysis of the Phlebiopsis gigantea genome, transcriptome and secretome provides insight into its pioneer colonization strategies of wood.</title>
        <authorList>
            <person name="Hori C."/>
            <person name="Ishida T."/>
            <person name="Igarashi K."/>
            <person name="Samejima M."/>
            <person name="Suzuki H."/>
            <person name="Master E."/>
            <person name="Ferreira P."/>
            <person name="Ruiz-Duenas F.J."/>
            <person name="Held B."/>
            <person name="Canessa P."/>
            <person name="Larrondo L.F."/>
            <person name="Schmoll M."/>
            <person name="Druzhinina I.S."/>
            <person name="Kubicek C.P."/>
            <person name="Gaskell J.A."/>
            <person name="Kersten P."/>
            <person name="St John F."/>
            <person name="Glasner J."/>
            <person name="Sabat G."/>
            <person name="Splinter BonDurant S."/>
            <person name="Syed K."/>
            <person name="Yadav J."/>
            <person name="Mgbeahuruike A.C."/>
            <person name="Kovalchuk A."/>
            <person name="Asiegbu F.O."/>
            <person name="Lackner G."/>
            <person name="Hoffmeister D."/>
            <person name="Rencoret J."/>
            <person name="Gutierrez A."/>
            <person name="Sun H."/>
            <person name="Lindquist E."/>
            <person name="Barry K."/>
            <person name="Riley R."/>
            <person name="Grigoriev I.V."/>
            <person name="Henrissat B."/>
            <person name="Kues U."/>
            <person name="Berka R.M."/>
            <person name="Martinez A.T."/>
            <person name="Covert S.F."/>
            <person name="Blanchette R.A."/>
            <person name="Cullen D."/>
        </authorList>
    </citation>
    <scope>NUCLEOTIDE SEQUENCE [LARGE SCALE GENOMIC DNA]</scope>
    <source>
        <strain evidence="4 5">11061_1 CR5-6</strain>
    </source>
</reference>
<dbReference type="PANTHER" id="PTHR43194:SF2">
    <property type="entry name" value="PEROXISOMAL MEMBRANE PROTEIN LPX1"/>
    <property type="match status" value="1"/>
</dbReference>
<dbReference type="SUPFAM" id="SSF53474">
    <property type="entry name" value="alpha/beta-Hydrolases"/>
    <property type="match status" value="1"/>
</dbReference>